<name>K7YBI5_9CAUD</name>
<evidence type="ECO:0000313" key="3">
    <source>
        <dbReference type="EMBL" id="AFX83929.1"/>
    </source>
</evidence>
<organism evidence="3">
    <name type="scientific">uncultured Mediterranean phage MEDS5 group</name>
    <dbReference type="NCBI Taxonomy" id="1262075"/>
    <lineage>
        <taxon>Viruses</taxon>
        <taxon>Duplodnaviria</taxon>
        <taxon>Heunggongvirae</taxon>
        <taxon>Uroviricota</taxon>
        <taxon>Caudoviricetes</taxon>
        <taxon>environmental samples</taxon>
    </lineage>
</organism>
<keyword evidence="1" id="KW-0472">Membrane</keyword>
<dbReference type="Gene3D" id="3.90.70.10">
    <property type="entry name" value="Cysteine proteinases"/>
    <property type="match status" value="1"/>
</dbReference>
<keyword evidence="1" id="KW-1133">Transmembrane helix</keyword>
<gene>
    <name evidence="3" type="ORF">MedDCM-OCT-S15-C5-cds32</name>
</gene>
<dbReference type="EMBL" id="JX536274">
    <property type="protein sequence ID" value="AFX83929.1"/>
    <property type="molecule type" value="Genomic_DNA"/>
</dbReference>
<protein>
    <submittedName>
        <fullName evidence="3">Peptidase</fullName>
    </submittedName>
</protein>
<feature type="transmembrane region" description="Helical" evidence="1">
    <location>
        <begin position="6"/>
        <end position="24"/>
    </location>
</feature>
<accession>K7YBI5</accession>
<sequence>MFSGIIQVVLLSSVAVALSLLPFFQFFKKGDPHQLAAIAELEKSIDQDLLDDEAEWFETWKTSGIHQEVYGVPYYNQLDSLTGYGARECFDAAASMIVAFHHGVKSQDAYRQVRRKFGDTTEVHAQVSALRSLGLDADFRRDARVEDIEIEIDAGRPIMVGWLHKGDLAKGNPAVCDSEGCGHWSVIIGYDKDDFIAMDPMGLPDMERGGHDTTKSGERIKMSRPAFYQRWSIEGEASGWAIFVDR</sequence>
<feature type="domain" description="Peptidase C39-like" evidence="2">
    <location>
        <begin position="71"/>
        <end position="201"/>
    </location>
</feature>
<keyword evidence="1" id="KW-0812">Transmembrane</keyword>
<reference evidence="3" key="1">
    <citation type="journal article" date="2013" name="Appl. Environ. Microbiol.">
        <title>Reconstruction of novel cyanobacterial siphovirus genomes from mediterranean metagenomic fosmids.</title>
        <authorList>
            <person name="Mizuno C.M."/>
            <person name="Rodriguez-Valera F."/>
            <person name="Garcia-Heredia I."/>
            <person name="Martin-Cuadrado A.B."/>
            <person name="Ghai R."/>
        </authorList>
    </citation>
    <scope>NUCLEOTIDE SEQUENCE</scope>
</reference>
<evidence type="ECO:0000259" key="2">
    <source>
        <dbReference type="Pfam" id="PF13529"/>
    </source>
</evidence>
<proteinExistence type="predicted"/>
<evidence type="ECO:0000256" key="1">
    <source>
        <dbReference type="SAM" id="Phobius"/>
    </source>
</evidence>
<dbReference type="Pfam" id="PF13529">
    <property type="entry name" value="Peptidase_C39_2"/>
    <property type="match status" value="1"/>
</dbReference>
<dbReference type="InterPro" id="IPR039564">
    <property type="entry name" value="Peptidase_C39-like"/>
</dbReference>